<keyword evidence="3" id="KW-1185">Reference proteome</keyword>
<proteinExistence type="predicted"/>
<evidence type="ECO:0000256" key="1">
    <source>
        <dbReference type="SAM" id="MobiDB-lite"/>
    </source>
</evidence>
<evidence type="ECO:0000313" key="3">
    <source>
        <dbReference type="Proteomes" id="UP001456224"/>
    </source>
</evidence>
<accession>A0ABZ2SB88</accession>
<evidence type="ECO:0000313" key="2">
    <source>
        <dbReference type="EMBL" id="WXR76594.1"/>
    </source>
</evidence>
<gene>
    <name evidence="2" type="ORF">WHX56_14185</name>
</gene>
<feature type="region of interest" description="Disordered" evidence="1">
    <location>
        <begin position="82"/>
        <end position="119"/>
    </location>
</feature>
<dbReference type="RefSeq" id="WP_338881569.1">
    <property type="nucleotide sequence ID" value="NZ_CP148753.1"/>
</dbReference>
<organism evidence="2 3">
    <name type="scientific">Achromobacter veterisilvae</name>
    <dbReference type="NCBI Taxonomy" id="2069367"/>
    <lineage>
        <taxon>Bacteria</taxon>
        <taxon>Pseudomonadati</taxon>
        <taxon>Pseudomonadota</taxon>
        <taxon>Betaproteobacteria</taxon>
        <taxon>Burkholderiales</taxon>
        <taxon>Alcaligenaceae</taxon>
        <taxon>Achromobacter</taxon>
    </lineage>
</organism>
<evidence type="ECO:0008006" key="4">
    <source>
        <dbReference type="Google" id="ProtNLM"/>
    </source>
</evidence>
<protein>
    <recommendedName>
        <fullName evidence="4">HK97 gp10 family phage protein</fullName>
    </recommendedName>
</protein>
<reference evidence="2 3" key="1">
    <citation type="submission" date="2024-03" db="EMBL/GenBank/DDBJ databases">
        <title>Reference genomes for the five species model microbial community.</title>
        <authorList>
            <person name="Padfield D."/>
        </authorList>
    </citation>
    <scope>NUCLEOTIDE SEQUENCE [LARGE SCALE GENOMIC DNA]</scope>
    <source>
        <strain evidence="2 3">AB1</strain>
    </source>
</reference>
<dbReference type="EMBL" id="CP148753">
    <property type="protein sequence ID" value="WXR76594.1"/>
    <property type="molecule type" value="Genomic_DNA"/>
</dbReference>
<sequence length="134" mass="14567">MPVRGIERVRRGYRVAVSKIAGSTTEQAVYEILSQVGAMANQMVPMDTSTLVNSQYAPQIEQEHGKTTGSIGYTAEYAAAVHDAPGTLRGQPRDPNDPSRGDFWDPNAEPGFLTKGGDEVQPAVPAILKRHYRV</sequence>
<feature type="compositionally biased region" description="Basic and acidic residues" evidence="1">
    <location>
        <begin position="91"/>
        <end position="103"/>
    </location>
</feature>
<dbReference type="Proteomes" id="UP001456224">
    <property type="component" value="Chromosome"/>
</dbReference>
<name>A0ABZ2SB88_9BURK</name>